<gene>
    <name evidence="1" type="ORF">SAMN04515672_3503</name>
</gene>
<dbReference type="RefSeq" id="WP_090309961.1">
    <property type="nucleotide sequence ID" value="NZ_FNFE01000005.1"/>
</dbReference>
<accession>A0A1G9DBD6</accession>
<sequence>MQTNPSIDFPITTESEFHSALCDLITSATANDISPEGAWTHRCSDEDLPDLDIEISRVTKPVDD</sequence>
<name>A0A1G9DBD6_9EURY</name>
<proteinExistence type="predicted"/>
<keyword evidence="2" id="KW-1185">Reference proteome</keyword>
<organism evidence="1 2">
    <name type="scientific">Natronorubrum texcoconense</name>
    <dbReference type="NCBI Taxonomy" id="1095776"/>
    <lineage>
        <taxon>Archaea</taxon>
        <taxon>Methanobacteriati</taxon>
        <taxon>Methanobacteriota</taxon>
        <taxon>Stenosarchaea group</taxon>
        <taxon>Halobacteria</taxon>
        <taxon>Halobacteriales</taxon>
        <taxon>Natrialbaceae</taxon>
        <taxon>Natronorubrum</taxon>
    </lineage>
</organism>
<evidence type="ECO:0000313" key="1">
    <source>
        <dbReference type="EMBL" id="SDK61123.1"/>
    </source>
</evidence>
<dbReference type="OrthoDB" id="323960at2157"/>
<protein>
    <submittedName>
        <fullName evidence="1">Uncharacterized protein</fullName>
    </submittedName>
</protein>
<dbReference type="AlphaFoldDB" id="A0A1G9DBD6"/>
<evidence type="ECO:0000313" key="2">
    <source>
        <dbReference type="Proteomes" id="UP000198882"/>
    </source>
</evidence>
<dbReference type="EMBL" id="FNFE01000005">
    <property type="protein sequence ID" value="SDK61123.1"/>
    <property type="molecule type" value="Genomic_DNA"/>
</dbReference>
<dbReference type="Proteomes" id="UP000198882">
    <property type="component" value="Unassembled WGS sequence"/>
</dbReference>
<reference evidence="2" key="1">
    <citation type="submission" date="2016-10" db="EMBL/GenBank/DDBJ databases">
        <authorList>
            <person name="Varghese N."/>
            <person name="Submissions S."/>
        </authorList>
    </citation>
    <scope>NUCLEOTIDE SEQUENCE [LARGE SCALE GENOMIC DNA]</scope>
    <source>
        <strain evidence="2">B4,CECT 8067,JCM 17497</strain>
    </source>
</reference>